<proteinExistence type="predicted"/>
<reference evidence="1" key="1">
    <citation type="submission" date="2020-10" db="EMBL/GenBank/DDBJ databases">
        <authorList>
            <person name="Gilroy R."/>
        </authorList>
    </citation>
    <scope>NUCLEOTIDE SEQUENCE</scope>
    <source>
        <strain evidence="1">ChiHjej12B11-29160</strain>
    </source>
</reference>
<dbReference type="Proteomes" id="UP000824078">
    <property type="component" value="Unassembled WGS sequence"/>
</dbReference>
<dbReference type="AlphaFoldDB" id="A0A9D1L5P0"/>
<accession>A0A9D1L5P0</accession>
<organism evidence="1 2">
    <name type="scientific">Candidatus Coprovicinus avistercoris</name>
    <dbReference type="NCBI Taxonomy" id="2840754"/>
    <lineage>
        <taxon>Bacteria</taxon>
        <taxon>Bacillati</taxon>
        <taxon>Actinomycetota</taxon>
        <taxon>Coriobacteriia</taxon>
        <taxon>Coriobacteriales</taxon>
        <taxon>Coriobacteriaceae</taxon>
        <taxon>Coriobacteriaceae incertae sedis</taxon>
        <taxon>Candidatus Coprovicinus</taxon>
    </lineage>
</organism>
<comment type="caution">
    <text evidence="1">The sequence shown here is derived from an EMBL/GenBank/DDBJ whole genome shotgun (WGS) entry which is preliminary data.</text>
</comment>
<reference evidence="1" key="2">
    <citation type="journal article" date="2021" name="PeerJ">
        <title>Extensive microbial diversity within the chicken gut microbiome revealed by metagenomics and culture.</title>
        <authorList>
            <person name="Gilroy R."/>
            <person name="Ravi A."/>
            <person name="Getino M."/>
            <person name="Pursley I."/>
            <person name="Horton D.L."/>
            <person name="Alikhan N.F."/>
            <person name="Baker D."/>
            <person name="Gharbi K."/>
            <person name="Hall N."/>
            <person name="Watson M."/>
            <person name="Adriaenssens E.M."/>
            <person name="Foster-Nyarko E."/>
            <person name="Jarju S."/>
            <person name="Secka A."/>
            <person name="Antonio M."/>
            <person name="Oren A."/>
            <person name="Chaudhuri R.R."/>
            <person name="La Ragione R."/>
            <person name="Hildebrand F."/>
            <person name="Pallen M.J."/>
        </authorList>
    </citation>
    <scope>NUCLEOTIDE SEQUENCE</scope>
    <source>
        <strain evidence="1">ChiHjej12B11-29160</strain>
    </source>
</reference>
<gene>
    <name evidence="1" type="ORF">IAD17_05090</name>
</gene>
<dbReference type="EMBL" id="DVMQ01000016">
    <property type="protein sequence ID" value="HIU24277.1"/>
    <property type="molecule type" value="Genomic_DNA"/>
</dbReference>
<sequence>MDYVTTSQGERRRVHREYVDVVARFGRDGSIDPVCVVWRDGRSFPIDEVLEAGSFGTLIHGCQTARYRVRLGRHETDLYLERREPVPALGEGERLIWWVHAYDQVKPGSSDAAAQ</sequence>
<name>A0A9D1L5P0_9ACTN</name>
<protein>
    <submittedName>
        <fullName evidence="1">Uncharacterized protein</fullName>
    </submittedName>
</protein>
<evidence type="ECO:0000313" key="1">
    <source>
        <dbReference type="EMBL" id="HIU24277.1"/>
    </source>
</evidence>
<evidence type="ECO:0000313" key="2">
    <source>
        <dbReference type="Proteomes" id="UP000824078"/>
    </source>
</evidence>